<dbReference type="AlphaFoldDB" id="A0A4X2L5N4"/>
<dbReference type="Ensembl" id="ENSVURT00010021941.1">
    <property type="protein sequence ID" value="ENSVURP00010019283.1"/>
    <property type="gene ID" value="ENSVURG00010014704.1"/>
</dbReference>
<protein>
    <submittedName>
        <fullName evidence="1">Uncharacterized protein</fullName>
    </submittedName>
</protein>
<accession>A0A4X2L5N4</accession>
<dbReference type="STRING" id="29139.ENSVURP00010019283"/>
<dbReference type="GeneTree" id="ENSGT00960000193052"/>
<keyword evidence="2" id="KW-1185">Reference proteome</keyword>
<reference evidence="2" key="1">
    <citation type="submission" date="2018-12" db="EMBL/GenBank/DDBJ databases">
        <authorList>
            <person name="Yazar S."/>
        </authorList>
    </citation>
    <scope>NUCLEOTIDE SEQUENCE [LARGE SCALE GENOMIC DNA]</scope>
</reference>
<name>A0A4X2L5N4_VOMUR</name>
<evidence type="ECO:0000313" key="2">
    <source>
        <dbReference type="Proteomes" id="UP000314987"/>
    </source>
</evidence>
<evidence type="ECO:0000313" key="1">
    <source>
        <dbReference type="Ensembl" id="ENSVURP00010019283.1"/>
    </source>
</evidence>
<organism evidence="1 2">
    <name type="scientific">Vombatus ursinus</name>
    <name type="common">Common wombat</name>
    <dbReference type="NCBI Taxonomy" id="29139"/>
    <lineage>
        <taxon>Eukaryota</taxon>
        <taxon>Metazoa</taxon>
        <taxon>Chordata</taxon>
        <taxon>Craniata</taxon>
        <taxon>Vertebrata</taxon>
        <taxon>Euteleostomi</taxon>
        <taxon>Mammalia</taxon>
        <taxon>Metatheria</taxon>
        <taxon>Diprotodontia</taxon>
        <taxon>Vombatidae</taxon>
        <taxon>Vombatus</taxon>
    </lineage>
</organism>
<dbReference type="Proteomes" id="UP000314987">
    <property type="component" value="Unassembled WGS sequence"/>
</dbReference>
<sequence>MATVTKLKAVLKNILEKKGVLGHLRAKIRAEVFNALDDQGEKPRPLSHENLLTSVLTAESGQQYFGFRYTLFPMLKK</sequence>
<proteinExistence type="predicted"/>
<reference evidence="1" key="2">
    <citation type="submission" date="2025-08" db="UniProtKB">
        <authorList>
            <consortium name="Ensembl"/>
        </authorList>
    </citation>
    <scope>IDENTIFICATION</scope>
</reference>
<reference evidence="1" key="3">
    <citation type="submission" date="2025-09" db="UniProtKB">
        <authorList>
            <consortium name="Ensembl"/>
        </authorList>
    </citation>
    <scope>IDENTIFICATION</scope>
</reference>